<organism evidence="2 3">
    <name type="scientific">Aquirufa rosea</name>
    <dbReference type="NCBI Taxonomy" id="2509241"/>
    <lineage>
        <taxon>Bacteria</taxon>
        <taxon>Pseudomonadati</taxon>
        <taxon>Bacteroidota</taxon>
        <taxon>Cytophagia</taxon>
        <taxon>Cytophagales</taxon>
        <taxon>Flectobacillaceae</taxon>
        <taxon>Aquirufa</taxon>
    </lineage>
</organism>
<dbReference type="Proteomes" id="UP000289455">
    <property type="component" value="Unassembled WGS sequence"/>
</dbReference>
<accession>A0A4Q1BX13</accession>
<dbReference type="RefSeq" id="WP_129028042.1">
    <property type="nucleotide sequence ID" value="NZ_SDHY01000011.1"/>
</dbReference>
<name>A0A4Q1BX13_9BACT</name>
<feature type="coiled-coil region" evidence="1">
    <location>
        <begin position="7"/>
        <end position="55"/>
    </location>
</feature>
<evidence type="ECO:0000313" key="3">
    <source>
        <dbReference type="Proteomes" id="UP000289455"/>
    </source>
</evidence>
<sequence>MRNAQKIEILNSRRLKLRENAVKIREERERLTRRLDRLKNNLHDIEAEEEALNSLIIDQLDFKKMDVSIHIVEEFIPDRMDRLMLMINIPGINCPIFKMLSYYEAGILSKIKTTGNKLAFDQKVYKFAKDHIEVLCKLNESRDFKLDLSESIDQYLHDFTVEPRLNRHLFF</sequence>
<gene>
    <name evidence="2" type="ORF">ESB04_12235</name>
</gene>
<reference evidence="2 3" key="1">
    <citation type="submission" date="2019-01" db="EMBL/GenBank/DDBJ databases">
        <title>Cytophagaceae bacterium strain CAR-16.</title>
        <authorList>
            <person name="Chen W.-M."/>
        </authorList>
    </citation>
    <scope>NUCLEOTIDE SEQUENCE [LARGE SCALE GENOMIC DNA]</scope>
    <source>
        <strain evidence="2 3">CAR-16</strain>
    </source>
</reference>
<dbReference type="EMBL" id="SDHY01000011">
    <property type="protein sequence ID" value="RXK46496.1"/>
    <property type="molecule type" value="Genomic_DNA"/>
</dbReference>
<keyword evidence="3" id="KW-1185">Reference proteome</keyword>
<proteinExistence type="predicted"/>
<protein>
    <submittedName>
        <fullName evidence="2">Uncharacterized protein</fullName>
    </submittedName>
</protein>
<evidence type="ECO:0000313" key="2">
    <source>
        <dbReference type="EMBL" id="RXK46496.1"/>
    </source>
</evidence>
<comment type="caution">
    <text evidence="2">The sequence shown here is derived from an EMBL/GenBank/DDBJ whole genome shotgun (WGS) entry which is preliminary data.</text>
</comment>
<evidence type="ECO:0000256" key="1">
    <source>
        <dbReference type="SAM" id="Coils"/>
    </source>
</evidence>
<keyword evidence="1" id="KW-0175">Coiled coil</keyword>
<dbReference type="AlphaFoldDB" id="A0A4Q1BX13"/>